<dbReference type="InterPro" id="IPR025997">
    <property type="entry name" value="SBP_2_dom"/>
</dbReference>
<dbReference type="InterPro" id="IPR028082">
    <property type="entry name" value="Peripla_BP_I"/>
</dbReference>
<evidence type="ECO:0000256" key="2">
    <source>
        <dbReference type="SAM" id="SignalP"/>
    </source>
</evidence>
<feature type="signal peptide" evidence="2">
    <location>
        <begin position="1"/>
        <end position="19"/>
    </location>
</feature>
<feature type="domain" description="Periplasmic binding protein" evidence="3">
    <location>
        <begin position="193"/>
        <end position="379"/>
    </location>
</feature>
<keyword evidence="5" id="KW-1185">Reference proteome</keyword>
<dbReference type="Gene3D" id="3.40.50.2300">
    <property type="match status" value="3"/>
</dbReference>
<evidence type="ECO:0000256" key="1">
    <source>
        <dbReference type="SAM" id="MobiDB-lite"/>
    </source>
</evidence>
<dbReference type="Pfam" id="PF13407">
    <property type="entry name" value="Peripla_BP_4"/>
    <property type="match status" value="1"/>
</dbReference>
<protein>
    <recommendedName>
        <fullName evidence="3">Periplasmic binding protein domain-containing protein</fullName>
    </recommendedName>
</protein>
<reference evidence="4 5" key="1">
    <citation type="submission" date="2017-10" db="EMBL/GenBank/DDBJ databases">
        <title>Bifidobacterium xylocopum sp. nov. and Bifidobacterium aemilianum sp. nov., from the carpenter bee (Xylocopa violacea) digestive tract.</title>
        <authorList>
            <person name="Alberoni D."/>
            <person name="Baffoni L."/>
            <person name="Di Gioia D."/>
            <person name="Gaggia F."/>
            <person name="Biavati B."/>
        </authorList>
    </citation>
    <scope>NUCLEOTIDE SEQUENCE [LARGE SCALE GENOMIC DNA]</scope>
    <source>
        <strain evidence="4 5">XV2</strain>
    </source>
</reference>
<sequence length="538" mass="56789">MAMRLTTAVATLCLLGGMAACSGTRPPTETGSPTATTAPRASGSVAVFTPSDGITFSQHTPINKWATFTPELKEALGKHGFAASAFSSATGRSMDEQSRQVQDYVVSHSGHRAGKGDAAEPTTLIVAPATRPDALARQYGDYVAYPMLNSRPSESSGRSDRTRAQGEKRPSGENGQDKDMKGKEEEAQAYRRLVSSLKLAKREGMHVVLLSSDLAEVVPDLMVDMSNAEQIGRTQAQQLVGKLELDKASSNSPRSIEVLIPSGSPDSDQHGEDSAESSAEAFAQQSFKGIWQVLAPYFKDGRAVSPSGRLDAHSGEDSWRAVAFDPGTDTGASAKQMSARLETDARSSGAQRIDGVIAMNDFIASGVMDALGDMGYTGSSADVNPQISIGDIVGNMTGRKDLQRHPVPRPQASKTPGASKGETDGHGGAAEDTSPSDQHRWPIVTGYGAYIDNIPEIVNGRQWMTGLEDRHGLAASLAEACWRLNTGQGPASLPGVSDQERMGRHVPVLSLPLIAVSASNLKSTLIDTGYVKPAEAGL</sequence>
<proteinExistence type="predicted"/>
<feature type="chain" id="PRO_5016712024" description="Periplasmic binding protein domain-containing protein" evidence="2">
    <location>
        <begin position="20"/>
        <end position="538"/>
    </location>
</feature>
<keyword evidence="2" id="KW-0732">Signal</keyword>
<organism evidence="4 5">
    <name type="scientific">Bifidobacterium xylocopae</name>
    <dbReference type="NCBI Taxonomy" id="2493119"/>
    <lineage>
        <taxon>Bacteria</taxon>
        <taxon>Bacillati</taxon>
        <taxon>Actinomycetota</taxon>
        <taxon>Actinomycetes</taxon>
        <taxon>Bifidobacteriales</taxon>
        <taxon>Bifidobacteriaceae</taxon>
        <taxon>Bifidobacterium</taxon>
    </lineage>
</organism>
<dbReference type="PROSITE" id="PS51257">
    <property type="entry name" value="PROKAR_LIPOPROTEIN"/>
    <property type="match status" value="1"/>
</dbReference>
<gene>
    <name evidence="4" type="ORF">CRD59_06305</name>
</gene>
<accession>A0A366KCN5</accession>
<feature type="compositionally biased region" description="Basic and acidic residues" evidence="1">
    <location>
        <begin position="157"/>
        <end position="185"/>
    </location>
</feature>
<feature type="region of interest" description="Disordered" evidence="1">
    <location>
        <begin position="247"/>
        <end position="279"/>
    </location>
</feature>
<evidence type="ECO:0000313" key="5">
    <source>
        <dbReference type="Proteomes" id="UP000252345"/>
    </source>
</evidence>
<dbReference type="EMBL" id="PDCH01000013">
    <property type="protein sequence ID" value="RBP98992.1"/>
    <property type="molecule type" value="Genomic_DNA"/>
</dbReference>
<feature type="region of interest" description="Disordered" evidence="1">
    <location>
        <begin position="398"/>
        <end position="441"/>
    </location>
</feature>
<evidence type="ECO:0000259" key="3">
    <source>
        <dbReference type="Pfam" id="PF13407"/>
    </source>
</evidence>
<comment type="caution">
    <text evidence="4">The sequence shown here is derived from an EMBL/GenBank/DDBJ whole genome shotgun (WGS) entry which is preliminary data.</text>
</comment>
<name>A0A366KCN5_9BIFI</name>
<dbReference type="SUPFAM" id="SSF53822">
    <property type="entry name" value="Periplasmic binding protein-like I"/>
    <property type="match status" value="1"/>
</dbReference>
<dbReference type="AlphaFoldDB" id="A0A366KCN5"/>
<evidence type="ECO:0000313" key="4">
    <source>
        <dbReference type="EMBL" id="RBP98992.1"/>
    </source>
</evidence>
<feature type="region of interest" description="Disordered" evidence="1">
    <location>
        <begin position="147"/>
        <end position="185"/>
    </location>
</feature>
<dbReference type="Proteomes" id="UP000252345">
    <property type="component" value="Unassembled WGS sequence"/>
</dbReference>